<feature type="transmembrane region" description="Helical" evidence="18">
    <location>
        <begin position="409"/>
        <end position="432"/>
    </location>
</feature>
<dbReference type="Pfam" id="PF12104">
    <property type="entry name" value="Tcell_CD4_C"/>
    <property type="match status" value="1"/>
</dbReference>
<dbReference type="Gene3D" id="2.60.40.10">
    <property type="entry name" value="Immunoglobulins"/>
    <property type="match status" value="4"/>
</dbReference>
<evidence type="ECO:0000256" key="3">
    <source>
        <dbReference type="ARBA" id="ARBA00022475"/>
    </source>
</evidence>
<dbReference type="Gene3D" id="1.20.5.900">
    <property type="entry name" value="transmembrane domain of human cd4"/>
    <property type="match status" value="1"/>
</dbReference>
<dbReference type="Pfam" id="PF09191">
    <property type="entry name" value="CD4-extracel"/>
    <property type="match status" value="1"/>
</dbReference>
<proteinExistence type="predicted"/>
<reference evidence="22" key="2">
    <citation type="journal article" date="2013" name="Nat. Commun.">
        <title>Genome of the Chinese tree shrew.</title>
        <authorList>
            <person name="Fan Y."/>
            <person name="Huang Z.Y."/>
            <person name="Cao C.C."/>
            <person name="Chen C.S."/>
            <person name="Chen Y.X."/>
            <person name="Fan D.D."/>
            <person name="He J."/>
            <person name="Hou H.L."/>
            <person name="Hu L."/>
            <person name="Hu X.T."/>
            <person name="Jiang X.T."/>
            <person name="Lai R."/>
            <person name="Lang Y.S."/>
            <person name="Liang B."/>
            <person name="Liao S.G."/>
            <person name="Mu D."/>
            <person name="Ma Y.Y."/>
            <person name="Niu Y.Y."/>
            <person name="Sun X.Q."/>
            <person name="Xia J.Q."/>
            <person name="Xiao J."/>
            <person name="Xiong Z.Q."/>
            <person name="Xu L."/>
            <person name="Yang L."/>
            <person name="Zhang Y."/>
            <person name="Zhao W."/>
            <person name="Zhao X.D."/>
            <person name="Zheng Y.T."/>
            <person name="Zhou J.M."/>
            <person name="Zhu Y.B."/>
            <person name="Zhang G.J."/>
            <person name="Wang J."/>
            <person name="Yao Y.G."/>
        </authorList>
    </citation>
    <scope>NUCLEOTIDE SEQUENCE [LARGE SCALE GENOMIC DNA]</scope>
</reference>
<keyword evidence="22" id="KW-1185">Reference proteome</keyword>
<dbReference type="PROSITE" id="PS50835">
    <property type="entry name" value="IG_LIKE"/>
    <property type="match status" value="2"/>
</dbReference>
<evidence type="ECO:0000256" key="18">
    <source>
        <dbReference type="SAM" id="Phobius"/>
    </source>
</evidence>
<dbReference type="STRING" id="246437.L8Y3X9"/>
<dbReference type="InterPro" id="IPR021963">
    <property type="entry name" value="Tcell_CD4_Cterm"/>
</dbReference>
<keyword evidence="11 18" id="KW-0472">Membrane</keyword>
<evidence type="ECO:0000256" key="10">
    <source>
        <dbReference type="ARBA" id="ARBA00023130"/>
    </source>
</evidence>
<gene>
    <name evidence="21" type="ORF">TREES_T100008260</name>
</gene>
<dbReference type="InParanoid" id="L8Y3X9"/>
<reference evidence="22" key="1">
    <citation type="submission" date="2012-07" db="EMBL/GenBank/DDBJ databases">
        <title>Genome of the Chinese tree shrew, a rising model animal genetically related to primates.</title>
        <authorList>
            <person name="Zhang G."/>
            <person name="Fan Y."/>
            <person name="Yao Y."/>
            <person name="Huang Z."/>
        </authorList>
    </citation>
    <scope>NUCLEOTIDE SEQUENCE [LARGE SCALE GENOMIC DNA]</scope>
</reference>
<evidence type="ECO:0000256" key="2">
    <source>
        <dbReference type="ARBA" id="ARBA00016522"/>
    </source>
</evidence>
<evidence type="ECO:0000256" key="16">
    <source>
        <dbReference type="ARBA" id="ARBA00023319"/>
    </source>
</evidence>
<dbReference type="InterPro" id="IPR013106">
    <property type="entry name" value="Ig_V-set"/>
</dbReference>
<evidence type="ECO:0000256" key="11">
    <source>
        <dbReference type="ARBA" id="ARBA00023136"/>
    </source>
</evidence>
<dbReference type="FunFam" id="2.60.40.10:FF:001221">
    <property type="entry name" value="T-cell surface glycoprotein CD4"/>
    <property type="match status" value="1"/>
</dbReference>
<keyword evidence="10" id="KW-1064">Adaptive immunity</keyword>
<name>L8Y3X9_TUPCH</name>
<dbReference type="AlphaFoldDB" id="L8Y3X9"/>
<accession>L8Y3X9</accession>
<feature type="signal peptide" evidence="19">
    <location>
        <begin position="1"/>
        <end position="47"/>
    </location>
</feature>
<keyword evidence="12" id="KW-0564">Palmitate</keyword>
<evidence type="ECO:0000256" key="19">
    <source>
        <dbReference type="SAM" id="SignalP"/>
    </source>
</evidence>
<dbReference type="EMBL" id="KB369804">
    <property type="protein sequence ID" value="ELV09754.1"/>
    <property type="molecule type" value="Genomic_DNA"/>
</dbReference>
<keyword evidence="16" id="KW-0393">Immunoglobulin domain</keyword>
<keyword evidence="3" id="KW-1003">Cell membrane</keyword>
<dbReference type="FunFam" id="2.60.40.10:FF:001105">
    <property type="entry name" value="T-cell surface glycoprotein CD4"/>
    <property type="match status" value="1"/>
</dbReference>
<evidence type="ECO:0000256" key="13">
    <source>
        <dbReference type="ARBA" id="ARBA00023157"/>
    </source>
</evidence>
<dbReference type="PANTHER" id="PTHR11422:SF0">
    <property type="entry name" value="T-CELL SURFACE GLYCOPROTEIN CD4"/>
    <property type="match status" value="1"/>
</dbReference>
<feature type="chain" id="PRO_5003998219" description="T-cell surface glycoprotein CD4" evidence="19">
    <location>
        <begin position="48"/>
        <end position="459"/>
    </location>
</feature>
<keyword evidence="13" id="KW-1015">Disulfide bond</keyword>
<evidence type="ECO:0000256" key="9">
    <source>
        <dbReference type="ARBA" id="ARBA00022989"/>
    </source>
</evidence>
<evidence type="ECO:0000256" key="4">
    <source>
        <dbReference type="ARBA" id="ARBA00022553"/>
    </source>
</evidence>
<dbReference type="InterPro" id="IPR007110">
    <property type="entry name" value="Ig-like_dom"/>
</dbReference>
<keyword evidence="14" id="KW-0325">Glycoprotein</keyword>
<dbReference type="InterPro" id="IPR013783">
    <property type="entry name" value="Ig-like_fold"/>
</dbReference>
<evidence type="ECO:0000313" key="21">
    <source>
        <dbReference type="EMBL" id="ELV09754.1"/>
    </source>
</evidence>
<evidence type="ECO:0000256" key="5">
    <source>
        <dbReference type="ARBA" id="ARBA00022692"/>
    </source>
</evidence>
<dbReference type="InterPro" id="IPR008424">
    <property type="entry name" value="Ig_C2-set"/>
</dbReference>
<protein>
    <recommendedName>
        <fullName evidence="2">T-cell surface glycoprotein CD4</fullName>
    </recommendedName>
    <alternativeName>
        <fullName evidence="17">T-cell surface antigen T4/Leu-3</fullName>
    </alternativeName>
</protein>
<dbReference type="InterPro" id="IPR000973">
    <property type="entry name" value="CD4"/>
</dbReference>
<dbReference type="GO" id="GO:0015026">
    <property type="term" value="F:coreceptor activity"/>
    <property type="evidence" value="ECO:0007669"/>
    <property type="project" value="InterPro"/>
</dbReference>
<dbReference type="eggNOG" id="ENOG502S0W5">
    <property type="taxonomic scope" value="Eukaryota"/>
</dbReference>
<dbReference type="SMART" id="SM00408">
    <property type="entry name" value="IGc2"/>
    <property type="match status" value="2"/>
</dbReference>
<dbReference type="Proteomes" id="UP000011518">
    <property type="component" value="Unassembled WGS sequence"/>
</dbReference>
<feature type="domain" description="Ig-like" evidence="20">
    <location>
        <begin position="306"/>
        <end position="399"/>
    </location>
</feature>
<dbReference type="InterPro" id="IPR036179">
    <property type="entry name" value="Ig-like_dom_sf"/>
</dbReference>
<feature type="domain" description="Ig-like" evidence="20">
    <location>
        <begin position="42"/>
        <end position="143"/>
    </location>
</feature>
<dbReference type="FunCoup" id="L8Y3X9">
    <property type="interactions" value="455"/>
</dbReference>
<dbReference type="GO" id="GO:0009986">
    <property type="term" value="C:cell surface"/>
    <property type="evidence" value="ECO:0007669"/>
    <property type="project" value="UniProtKB-ARBA"/>
</dbReference>
<sequence length="459" mass="50998">MPAHGQYVPQVLQSLWAAPPTTMDRPVWRSHLLLVLQLALLPVAAQGKEVVLSRAGDTVDLPCTASEKKYAFFNWKYPNQTKILGNQSPISTWTIGLSWLAKKVESKKGQWEHGSFPLVIKEAEVKDSGTYICEVEGAKKEVELLVFRLTASADRVLQGQSLTLTLESPVGSNPLVQWKSPGNRNQNTGKAFTVTQMGTQESGTWTCTVSQDQRTLVFKKNIVMLGFQKASMTLYKKEGERVDLSFPLTFEDEHLRGELRWQAERPPSSESWVSFSVQAKEVTVQGSLPDLKLQMAKSLPLSITLPQAHLRHAGSGKLTLTLGKGQLQQDVNLVVMAVTQLQSKLTCEVLGPTLPTLTLSWKLKNESKVSKQEKAVWLLDPEAGMWECLLSNGDQVLLTSKFEGWQTTLIVAVGAAAGLLCIGLCAFCCVKCRHRRRQAERMSQIKRLLKEKKPCQCSQ</sequence>
<evidence type="ECO:0000259" key="20">
    <source>
        <dbReference type="PROSITE" id="PS50835"/>
    </source>
</evidence>
<evidence type="ECO:0000256" key="14">
    <source>
        <dbReference type="ARBA" id="ARBA00023180"/>
    </source>
</evidence>
<dbReference type="GO" id="GO:0005886">
    <property type="term" value="C:plasma membrane"/>
    <property type="evidence" value="ECO:0007669"/>
    <property type="project" value="UniProtKB-SubCell"/>
</dbReference>
<dbReference type="GO" id="GO:0007155">
    <property type="term" value="P:cell adhesion"/>
    <property type="evidence" value="ECO:0007669"/>
    <property type="project" value="InterPro"/>
</dbReference>
<evidence type="ECO:0000256" key="15">
    <source>
        <dbReference type="ARBA" id="ARBA00023288"/>
    </source>
</evidence>
<organism evidence="21 22">
    <name type="scientific">Tupaia chinensis</name>
    <name type="common">Chinese tree shrew</name>
    <name type="synonym">Tupaia belangeri chinensis</name>
    <dbReference type="NCBI Taxonomy" id="246437"/>
    <lineage>
        <taxon>Eukaryota</taxon>
        <taxon>Metazoa</taxon>
        <taxon>Chordata</taxon>
        <taxon>Craniata</taxon>
        <taxon>Vertebrata</taxon>
        <taxon>Euteleostomi</taxon>
        <taxon>Mammalia</taxon>
        <taxon>Eutheria</taxon>
        <taxon>Euarchontoglires</taxon>
        <taxon>Scandentia</taxon>
        <taxon>Tupaiidae</taxon>
        <taxon>Tupaia</taxon>
    </lineage>
</organism>
<dbReference type="FunFam" id="2.60.40.10:FF:001253">
    <property type="entry name" value="T-cell surface glycoprotein CD4"/>
    <property type="match status" value="1"/>
</dbReference>
<keyword evidence="6 19" id="KW-0732">Signal</keyword>
<dbReference type="InterPro" id="IPR003599">
    <property type="entry name" value="Ig_sub"/>
</dbReference>
<dbReference type="InterPro" id="IPR015274">
    <property type="entry name" value="CD4-extracel"/>
</dbReference>
<keyword evidence="5 18" id="KW-0812">Transmembrane</keyword>
<comment type="subcellular location">
    <subcellularLocation>
        <location evidence="1">Cell membrane</location>
        <topology evidence="1">Single-pass type I membrane protein</topology>
    </subcellularLocation>
</comment>
<dbReference type="SMART" id="SM00409">
    <property type="entry name" value="IG"/>
    <property type="match status" value="3"/>
</dbReference>
<dbReference type="SMART" id="SM00406">
    <property type="entry name" value="IGv"/>
    <property type="match status" value="1"/>
</dbReference>
<dbReference type="SUPFAM" id="SSF48726">
    <property type="entry name" value="Immunoglobulin"/>
    <property type="match status" value="4"/>
</dbReference>
<dbReference type="PANTHER" id="PTHR11422">
    <property type="entry name" value="T-CELL SURFACE GLYCOPROTEIN CD4"/>
    <property type="match status" value="1"/>
</dbReference>
<dbReference type="Pfam" id="PF05790">
    <property type="entry name" value="C2-set"/>
    <property type="match status" value="2"/>
</dbReference>
<keyword evidence="15" id="KW-0449">Lipoprotein</keyword>
<evidence type="ECO:0000256" key="12">
    <source>
        <dbReference type="ARBA" id="ARBA00023139"/>
    </source>
</evidence>
<keyword evidence="8" id="KW-0391">Immunity</keyword>
<dbReference type="GO" id="GO:0002250">
    <property type="term" value="P:adaptive immune response"/>
    <property type="evidence" value="ECO:0007669"/>
    <property type="project" value="UniProtKB-KW"/>
</dbReference>
<dbReference type="InterPro" id="IPR003598">
    <property type="entry name" value="Ig_sub2"/>
</dbReference>
<dbReference type="CDD" id="cd22570">
    <property type="entry name" value="CD4_CD"/>
    <property type="match status" value="1"/>
</dbReference>
<evidence type="ECO:0000256" key="8">
    <source>
        <dbReference type="ARBA" id="ARBA00022859"/>
    </source>
</evidence>
<dbReference type="PRINTS" id="PR00692">
    <property type="entry name" value="CD4TCANTIGEN"/>
</dbReference>
<evidence type="ECO:0000256" key="6">
    <source>
        <dbReference type="ARBA" id="ARBA00022729"/>
    </source>
</evidence>
<keyword evidence="4" id="KW-0597">Phosphoprotein</keyword>
<keyword evidence="7" id="KW-0677">Repeat</keyword>
<keyword evidence="9 18" id="KW-1133">Transmembrane helix</keyword>
<evidence type="ECO:0000256" key="17">
    <source>
        <dbReference type="ARBA" id="ARBA00029974"/>
    </source>
</evidence>
<evidence type="ECO:0000256" key="7">
    <source>
        <dbReference type="ARBA" id="ARBA00022737"/>
    </source>
</evidence>
<evidence type="ECO:0000313" key="22">
    <source>
        <dbReference type="Proteomes" id="UP000011518"/>
    </source>
</evidence>
<dbReference type="Pfam" id="PF00047">
    <property type="entry name" value="ig"/>
    <property type="match status" value="1"/>
</dbReference>
<dbReference type="InterPro" id="IPR013151">
    <property type="entry name" value="Immunoglobulin_dom"/>
</dbReference>
<evidence type="ECO:0000256" key="1">
    <source>
        <dbReference type="ARBA" id="ARBA00004251"/>
    </source>
</evidence>